<evidence type="ECO:0000256" key="7">
    <source>
        <dbReference type="ARBA" id="ARBA00023242"/>
    </source>
</evidence>
<evidence type="ECO:0000256" key="2">
    <source>
        <dbReference type="ARBA" id="ARBA00004496"/>
    </source>
</evidence>
<dbReference type="GO" id="GO:0005634">
    <property type="term" value="C:nucleus"/>
    <property type="evidence" value="ECO:0007669"/>
    <property type="project" value="UniProtKB-SubCell"/>
</dbReference>
<protein>
    <submittedName>
        <fullName evidence="8">Exportin-6-like</fullName>
    </submittedName>
</protein>
<dbReference type="InterPro" id="IPR040016">
    <property type="entry name" value="XPO6"/>
</dbReference>
<evidence type="ECO:0000256" key="6">
    <source>
        <dbReference type="ARBA" id="ARBA00022927"/>
    </source>
</evidence>
<dbReference type="SUPFAM" id="SSF48371">
    <property type="entry name" value="ARM repeat"/>
    <property type="match status" value="1"/>
</dbReference>
<accession>A0A673N3P4</accession>
<reference evidence="8" key="2">
    <citation type="submission" date="2025-09" db="UniProtKB">
        <authorList>
            <consortium name="Ensembl"/>
        </authorList>
    </citation>
    <scope>IDENTIFICATION</scope>
</reference>
<dbReference type="Ensembl" id="ENSSRHT00000102601.1">
    <property type="protein sequence ID" value="ENSSRHP00000099898.1"/>
    <property type="gene ID" value="ENSSRHG00000048862.1"/>
</dbReference>
<name>A0A673N3P4_9TELE</name>
<dbReference type="GO" id="GO:0005049">
    <property type="term" value="F:nuclear export signal receptor activity"/>
    <property type="evidence" value="ECO:0007669"/>
    <property type="project" value="InterPro"/>
</dbReference>
<reference evidence="8" key="1">
    <citation type="submission" date="2025-08" db="UniProtKB">
        <authorList>
            <consortium name="Ensembl"/>
        </authorList>
    </citation>
    <scope>IDENTIFICATION</scope>
</reference>
<keyword evidence="4" id="KW-0813">Transport</keyword>
<sequence>ILNDSFPRRYKDALVLLLREVINRIQFRLNQSQLEELDDETLDDDQQTEWQRYLRQSLEVVARVMELLPSQTFSDLFPVLQEDLDIYLGLQQFIVRSGASRRLNITAEADCRKLHCTLRDLSSLLQAVGRLAEFFTGDVFTTRFNDALAIVQRLVEVSCYSSQICLYDVEMAVPSVLKPDLIDVHAQSLAALQAYSHWLAQFCGEVQRQQDQTQFMDLITSSMAATTPLINAKVPEKLLLSACHLLVSMATTVRPVFLVSLPAVQNIFNLITENHNHRLPPEAHVLVCRALSNMLLLPWPSLPEAEQQWPNRSANHARLLSSLTHQYRLLPRKAVIQQTLCVLRDLVDSISGEATKSRQICYHSLQESVQVTLALFPLFIQQPDVTDEMLNFFLTLFQALRVQMGVAFTEQIIQTFLSMFTRDQLAVSILQEGSSGSKVVQKFLKILQVVVQEPGQTFKPLLPSILSLCLDQVYPIVAERSCPDVKAEMFELLFQILHQNWRFFFKSSVMSSVQRSGAEELMENQAQFIAAMQAFGQSFLQPDIHIFKQNLSYLEVLNTKHKLYHRKLFRNTMLFHFLNVLLQVLLHKSHDLLQDDITLALYNMAAVDFQVFYSSFLPEFLNGCQGPDPHQRTTLDLPSFSQGVYRIVNDLRFYRLCNGSLPPGTLKL</sequence>
<dbReference type="GO" id="GO:0005737">
    <property type="term" value="C:cytoplasm"/>
    <property type="evidence" value="ECO:0007669"/>
    <property type="project" value="UniProtKB-SubCell"/>
</dbReference>
<evidence type="ECO:0000256" key="1">
    <source>
        <dbReference type="ARBA" id="ARBA00004123"/>
    </source>
</evidence>
<dbReference type="PANTHER" id="PTHR21452">
    <property type="entry name" value="EXPORTIN-6"/>
    <property type="match status" value="1"/>
</dbReference>
<keyword evidence="5" id="KW-0963">Cytoplasm</keyword>
<dbReference type="GO" id="GO:0006611">
    <property type="term" value="P:protein export from nucleus"/>
    <property type="evidence" value="ECO:0007669"/>
    <property type="project" value="InterPro"/>
</dbReference>
<evidence type="ECO:0000256" key="3">
    <source>
        <dbReference type="ARBA" id="ARBA00009466"/>
    </source>
</evidence>
<dbReference type="InterPro" id="IPR011989">
    <property type="entry name" value="ARM-like"/>
</dbReference>
<evidence type="ECO:0000313" key="8">
    <source>
        <dbReference type="Ensembl" id="ENSSRHP00000099898.1"/>
    </source>
</evidence>
<dbReference type="AlphaFoldDB" id="A0A673N3P4"/>
<dbReference type="Gene3D" id="1.25.10.10">
    <property type="entry name" value="Leucine-rich Repeat Variant"/>
    <property type="match status" value="1"/>
</dbReference>
<organism evidence="8 9">
    <name type="scientific">Sinocyclocheilus rhinocerous</name>
    <dbReference type="NCBI Taxonomy" id="307959"/>
    <lineage>
        <taxon>Eukaryota</taxon>
        <taxon>Metazoa</taxon>
        <taxon>Chordata</taxon>
        <taxon>Craniata</taxon>
        <taxon>Vertebrata</taxon>
        <taxon>Euteleostomi</taxon>
        <taxon>Actinopterygii</taxon>
        <taxon>Neopterygii</taxon>
        <taxon>Teleostei</taxon>
        <taxon>Ostariophysi</taxon>
        <taxon>Cypriniformes</taxon>
        <taxon>Cyprinidae</taxon>
        <taxon>Cyprininae</taxon>
        <taxon>Sinocyclocheilus</taxon>
    </lineage>
</organism>
<comment type="similarity">
    <text evidence="3">Belongs to the exportin family.</text>
</comment>
<keyword evidence="7" id="KW-0539">Nucleus</keyword>
<dbReference type="Proteomes" id="UP000472270">
    <property type="component" value="Unassembled WGS sequence"/>
</dbReference>
<evidence type="ECO:0000256" key="5">
    <source>
        <dbReference type="ARBA" id="ARBA00022490"/>
    </source>
</evidence>
<keyword evidence="6" id="KW-0653">Protein transport</keyword>
<proteinExistence type="inferred from homology"/>
<keyword evidence="9" id="KW-1185">Reference proteome</keyword>
<gene>
    <name evidence="8" type="primary">LOC107718574</name>
</gene>
<dbReference type="PANTHER" id="PTHR21452:SF4">
    <property type="entry name" value="EXPORTIN-6"/>
    <property type="match status" value="1"/>
</dbReference>
<dbReference type="InterPro" id="IPR016024">
    <property type="entry name" value="ARM-type_fold"/>
</dbReference>
<evidence type="ECO:0000313" key="9">
    <source>
        <dbReference type="Proteomes" id="UP000472270"/>
    </source>
</evidence>
<evidence type="ECO:0000256" key="4">
    <source>
        <dbReference type="ARBA" id="ARBA00022448"/>
    </source>
</evidence>
<comment type="subcellular location">
    <subcellularLocation>
        <location evidence="2">Cytoplasm</location>
    </subcellularLocation>
    <subcellularLocation>
        <location evidence="1">Nucleus</location>
    </subcellularLocation>
</comment>